<feature type="transmembrane region" description="Helical" evidence="6">
    <location>
        <begin position="45"/>
        <end position="68"/>
    </location>
</feature>
<dbReference type="STRING" id="493475.GARC_1442"/>
<evidence type="ECO:0000256" key="5">
    <source>
        <dbReference type="ARBA" id="ARBA00023136"/>
    </source>
</evidence>
<keyword evidence="2" id="KW-1003">Cell membrane</keyword>
<feature type="transmembrane region" description="Helical" evidence="6">
    <location>
        <begin position="74"/>
        <end position="94"/>
    </location>
</feature>
<proteinExistence type="predicted"/>
<dbReference type="AlphaFoldDB" id="K6YJR8"/>
<accession>K6YJR8</accession>
<reference evidence="7 8" key="1">
    <citation type="journal article" date="2017" name="Antonie Van Leeuwenhoek">
        <title>Rhizobium rhizosphaerae sp. nov., a novel species isolated from rice rhizosphere.</title>
        <authorList>
            <person name="Zhao J.J."/>
            <person name="Zhang J."/>
            <person name="Zhang R.J."/>
            <person name="Zhang C.W."/>
            <person name="Yin H.Q."/>
            <person name="Zhang X.X."/>
        </authorList>
    </citation>
    <scope>NUCLEOTIDE SEQUENCE [LARGE SCALE GENOMIC DNA]</scope>
    <source>
        <strain evidence="7 8">BSs20135</strain>
    </source>
</reference>
<dbReference type="Pfam" id="PF01810">
    <property type="entry name" value="LysE"/>
    <property type="match status" value="1"/>
</dbReference>
<protein>
    <submittedName>
        <fullName evidence="7">L-lysine exporter family protein LysE/ArgO</fullName>
    </submittedName>
</protein>
<keyword evidence="3 6" id="KW-0812">Transmembrane</keyword>
<dbReference type="PANTHER" id="PTHR30086:SF20">
    <property type="entry name" value="ARGININE EXPORTER PROTEIN ARGO-RELATED"/>
    <property type="match status" value="1"/>
</dbReference>
<gene>
    <name evidence="7" type="primary">argO</name>
    <name evidence="7" type="ORF">GARC_1442</name>
</gene>
<evidence type="ECO:0000313" key="7">
    <source>
        <dbReference type="EMBL" id="GAC18417.1"/>
    </source>
</evidence>
<dbReference type="eggNOG" id="COG1279">
    <property type="taxonomic scope" value="Bacteria"/>
</dbReference>
<dbReference type="EMBL" id="BAEO01000017">
    <property type="protein sequence ID" value="GAC18417.1"/>
    <property type="molecule type" value="Genomic_DNA"/>
</dbReference>
<comment type="caution">
    <text evidence="7">The sequence shown here is derived from an EMBL/GenBank/DDBJ whole genome shotgun (WGS) entry which is preliminary data.</text>
</comment>
<name>K6YJR8_9ALTE</name>
<dbReference type="PANTHER" id="PTHR30086">
    <property type="entry name" value="ARGININE EXPORTER PROTEIN ARGO"/>
    <property type="match status" value="1"/>
</dbReference>
<sequence length="209" mass="22866">MQDSSTQFSVLLQGFLTGAVLIIAIGSQNAFLLQQGLLRRFHWQIATLCSVLDTLLICAGVFGLGMLVKQYPQSLKLISVFGVVFLLIYGYKALRSAMNSTTLSAGSRGSTSLKAAVLTTLALSLLNPHVYLDTVLLIGSVGSQFESSLRPWFAVGAVSASFLWFYSLAHAARWLAPFFKKPIAWRILDLSVCLIMWGLALNLMLRFLA</sequence>
<feature type="transmembrane region" description="Helical" evidence="6">
    <location>
        <begin position="152"/>
        <end position="175"/>
    </location>
</feature>
<feature type="transmembrane region" description="Helical" evidence="6">
    <location>
        <begin position="12"/>
        <end position="33"/>
    </location>
</feature>
<keyword evidence="8" id="KW-1185">Reference proteome</keyword>
<keyword evidence="4 6" id="KW-1133">Transmembrane helix</keyword>
<evidence type="ECO:0000256" key="3">
    <source>
        <dbReference type="ARBA" id="ARBA00022692"/>
    </source>
</evidence>
<organism evidence="7 8">
    <name type="scientific">Paraglaciecola arctica BSs20135</name>
    <dbReference type="NCBI Taxonomy" id="493475"/>
    <lineage>
        <taxon>Bacteria</taxon>
        <taxon>Pseudomonadati</taxon>
        <taxon>Pseudomonadota</taxon>
        <taxon>Gammaproteobacteria</taxon>
        <taxon>Alteromonadales</taxon>
        <taxon>Alteromonadaceae</taxon>
        <taxon>Paraglaciecola</taxon>
    </lineage>
</organism>
<dbReference type="RefSeq" id="WP_007618230.1">
    <property type="nucleotide sequence ID" value="NZ_BAEO01000017.1"/>
</dbReference>
<keyword evidence="5 6" id="KW-0472">Membrane</keyword>
<evidence type="ECO:0000256" key="2">
    <source>
        <dbReference type="ARBA" id="ARBA00022475"/>
    </source>
</evidence>
<evidence type="ECO:0000256" key="1">
    <source>
        <dbReference type="ARBA" id="ARBA00004651"/>
    </source>
</evidence>
<dbReference type="InterPro" id="IPR001123">
    <property type="entry name" value="LeuE-type"/>
</dbReference>
<dbReference type="GO" id="GO:0005886">
    <property type="term" value="C:plasma membrane"/>
    <property type="evidence" value="ECO:0007669"/>
    <property type="project" value="UniProtKB-SubCell"/>
</dbReference>
<feature type="transmembrane region" description="Helical" evidence="6">
    <location>
        <begin position="187"/>
        <end position="208"/>
    </location>
</feature>
<dbReference type="OrthoDB" id="5638726at2"/>
<evidence type="ECO:0000256" key="6">
    <source>
        <dbReference type="SAM" id="Phobius"/>
    </source>
</evidence>
<evidence type="ECO:0000256" key="4">
    <source>
        <dbReference type="ARBA" id="ARBA00022989"/>
    </source>
</evidence>
<dbReference type="GO" id="GO:0015171">
    <property type="term" value="F:amino acid transmembrane transporter activity"/>
    <property type="evidence" value="ECO:0007669"/>
    <property type="project" value="TreeGrafter"/>
</dbReference>
<dbReference type="Proteomes" id="UP000006327">
    <property type="component" value="Unassembled WGS sequence"/>
</dbReference>
<comment type="subcellular location">
    <subcellularLocation>
        <location evidence="1">Cell membrane</location>
        <topology evidence="1">Multi-pass membrane protein</topology>
    </subcellularLocation>
</comment>
<feature type="transmembrane region" description="Helical" evidence="6">
    <location>
        <begin position="115"/>
        <end position="132"/>
    </location>
</feature>
<evidence type="ECO:0000313" key="8">
    <source>
        <dbReference type="Proteomes" id="UP000006327"/>
    </source>
</evidence>